<keyword evidence="4" id="KW-1185">Reference proteome</keyword>
<evidence type="ECO:0000313" key="3">
    <source>
        <dbReference type="EMBL" id="GAA1662630.1"/>
    </source>
</evidence>
<dbReference type="SUPFAM" id="SSF51735">
    <property type="entry name" value="NAD(P)-binding Rossmann-fold domains"/>
    <property type="match status" value="1"/>
</dbReference>
<evidence type="ECO:0000256" key="1">
    <source>
        <dbReference type="ARBA" id="ARBA00006484"/>
    </source>
</evidence>
<evidence type="ECO:0000313" key="4">
    <source>
        <dbReference type="Proteomes" id="UP001500618"/>
    </source>
</evidence>
<reference evidence="4" key="1">
    <citation type="journal article" date="2019" name="Int. J. Syst. Evol. Microbiol.">
        <title>The Global Catalogue of Microorganisms (GCM) 10K type strain sequencing project: providing services to taxonomists for standard genome sequencing and annotation.</title>
        <authorList>
            <consortium name="The Broad Institute Genomics Platform"/>
            <consortium name="The Broad Institute Genome Sequencing Center for Infectious Disease"/>
            <person name="Wu L."/>
            <person name="Ma J."/>
        </authorList>
    </citation>
    <scope>NUCLEOTIDE SEQUENCE [LARGE SCALE GENOMIC DNA]</scope>
    <source>
        <strain evidence="4">JCM 14718</strain>
    </source>
</reference>
<comment type="caution">
    <text evidence="3">The sequence shown here is derived from an EMBL/GenBank/DDBJ whole genome shotgun (WGS) entry which is preliminary data.</text>
</comment>
<proteinExistence type="inferred from homology"/>
<dbReference type="NCBIfam" id="NF005559">
    <property type="entry name" value="PRK07231.1"/>
    <property type="match status" value="1"/>
</dbReference>
<dbReference type="InterPro" id="IPR036291">
    <property type="entry name" value="NAD(P)-bd_dom_sf"/>
</dbReference>
<dbReference type="PROSITE" id="PS00061">
    <property type="entry name" value="ADH_SHORT"/>
    <property type="match status" value="1"/>
</dbReference>
<dbReference type="CDD" id="cd05233">
    <property type="entry name" value="SDR_c"/>
    <property type="match status" value="1"/>
</dbReference>
<dbReference type="EMBL" id="BAAANY010000003">
    <property type="protein sequence ID" value="GAA1662630.1"/>
    <property type="molecule type" value="Genomic_DNA"/>
</dbReference>
<dbReference type="Gene3D" id="3.40.50.720">
    <property type="entry name" value="NAD(P)-binding Rossmann-like Domain"/>
    <property type="match status" value="1"/>
</dbReference>
<protein>
    <submittedName>
        <fullName evidence="3">SDR family oxidoreductase</fullName>
    </submittedName>
</protein>
<dbReference type="InterPro" id="IPR020904">
    <property type="entry name" value="Sc_DH/Rdtase_CS"/>
</dbReference>
<comment type="similarity">
    <text evidence="1">Belongs to the short-chain dehydrogenases/reductases (SDR) family.</text>
</comment>
<sequence length="258" mass="26102">MGTMQGRVALVTGASRGIGAATAQALADEGARVVLAARDERALQAVADQITARGGSAIVVPTDVSDPDSVCQLVARTLGAYGRLDVAVNNAAGGGHRPTPLAEVAIADFDSAIQVSLRGVFLAMKYEIPAMVRGGGGAIVNMSSTAAHWAVGGLAGYVTAKSGLTGLTRTAALDYAASGIRVNALTPGPVRTENLDRAGPRTREKVAASVPMRRLGQPAEVAAAVVWLCGPGAAFITGTSLSVDGGLLAGMPPYEQER</sequence>
<dbReference type="Proteomes" id="UP001500618">
    <property type="component" value="Unassembled WGS sequence"/>
</dbReference>
<accession>A0ABP4RY00</accession>
<evidence type="ECO:0000256" key="2">
    <source>
        <dbReference type="ARBA" id="ARBA00023002"/>
    </source>
</evidence>
<organism evidence="3 4">
    <name type="scientific">Fodinicola feengrottensis</name>
    <dbReference type="NCBI Taxonomy" id="435914"/>
    <lineage>
        <taxon>Bacteria</taxon>
        <taxon>Bacillati</taxon>
        <taxon>Actinomycetota</taxon>
        <taxon>Actinomycetes</taxon>
        <taxon>Mycobacteriales</taxon>
        <taxon>Fodinicola</taxon>
    </lineage>
</organism>
<name>A0ABP4RY00_9ACTN</name>
<dbReference type="Pfam" id="PF13561">
    <property type="entry name" value="adh_short_C2"/>
    <property type="match status" value="1"/>
</dbReference>
<dbReference type="InterPro" id="IPR002347">
    <property type="entry name" value="SDR_fam"/>
</dbReference>
<dbReference type="PANTHER" id="PTHR43639">
    <property type="entry name" value="OXIDOREDUCTASE, SHORT-CHAIN DEHYDROGENASE/REDUCTASE FAMILY (AFU_ORTHOLOGUE AFUA_5G02870)"/>
    <property type="match status" value="1"/>
</dbReference>
<keyword evidence="2" id="KW-0560">Oxidoreductase</keyword>
<dbReference type="RefSeq" id="WP_344307579.1">
    <property type="nucleotide sequence ID" value="NZ_BAAANY010000003.1"/>
</dbReference>
<dbReference type="PANTHER" id="PTHR43639:SF1">
    <property type="entry name" value="SHORT-CHAIN DEHYDROGENASE_REDUCTASE FAMILY PROTEIN"/>
    <property type="match status" value="1"/>
</dbReference>
<dbReference type="PRINTS" id="PR00080">
    <property type="entry name" value="SDRFAMILY"/>
</dbReference>
<gene>
    <name evidence="3" type="ORF">GCM10009765_10140</name>
</gene>
<dbReference type="PRINTS" id="PR00081">
    <property type="entry name" value="GDHRDH"/>
</dbReference>